<dbReference type="OrthoDB" id="1110708at2"/>
<proteinExistence type="inferred from homology"/>
<evidence type="ECO:0000256" key="8">
    <source>
        <dbReference type="ARBA" id="ARBA00023288"/>
    </source>
</evidence>
<comment type="similarity">
    <text evidence="2">Belongs to the CsgG family.</text>
</comment>
<comment type="function">
    <text evidence="1">May be involved in the biogenesis of curli organelles.</text>
</comment>
<dbReference type="PROSITE" id="PS51257">
    <property type="entry name" value="PROKAR_LIPOPROTEIN"/>
    <property type="match status" value="1"/>
</dbReference>
<dbReference type="Gene3D" id="3.40.50.10610">
    <property type="entry name" value="ABC-type transport auxiliary lipoprotein component"/>
    <property type="match status" value="2"/>
</dbReference>
<dbReference type="EMBL" id="JOKH01000001">
    <property type="protein sequence ID" value="KEQ19136.1"/>
    <property type="molecule type" value="Genomic_DNA"/>
</dbReference>
<evidence type="ECO:0000256" key="9">
    <source>
        <dbReference type="SAM" id="SignalP"/>
    </source>
</evidence>
<dbReference type="GO" id="GO:0030288">
    <property type="term" value="C:outer membrane-bounded periplasmic space"/>
    <property type="evidence" value="ECO:0007669"/>
    <property type="project" value="InterPro"/>
</dbReference>
<evidence type="ECO:0000256" key="6">
    <source>
        <dbReference type="ARBA" id="ARBA00023136"/>
    </source>
</evidence>
<comment type="caution">
    <text evidence="10">The sequence shown here is derived from an EMBL/GenBank/DDBJ whole genome shotgun (WGS) entry which is preliminary data.</text>
</comment>
<gene>
    <name evidence="10" type="ORF">GZ78_03785</name>
</gene>
<dbReference type="PANTHER" id="PTHR41164:SF1">
    <property type="entry name" value="CURLI PRODUCTION ASSEMBLY_TRANSPORT COMPONENT CSGG"/>
    <property type="match status" value="1"/>
</dbReference>
<dbReference type="PANTHER" id="PTHR41164">
    <property type="entry name" value="CURLI PRODUCTION ASSEMBLY/TRANSPORT COMPONENT CSGG"/>
    <property type="match status" value="1"/>
</dbReference>
<evidence type="ECO:0000256" key="7">
    <source>
        <dbReference type="ARBA" id="ARBA00023139"/>
    </source>
</evidence>
<evidence type="ECO:0000256" key="2">
    <source>
        <dbReference type="ARBA" id="ARBA00008899"/>
    </source>
</evidence>
<dbReference type="InterPro" id="IPR005534">
    <property type="entry name" value="Curli_assmbl/transp-comp_CsgG"/>
</dbReference>
<dbReference type="Pfam" id="PF03783">
    <property type="entry name" value="CsgG"/>
    <property type="match status" value="1"/>
</dbReference>
<evidence type="ECO:0000256" key="3">
    <source>
        <dbReference type="ARBA" id="ARBA00014028"/>
    </source>
</evidence>
<dbReference type="Proteomes" id="UP000028073">
    <property type="component" value="Unassembled WGS sequence"/>
</dbReference>
<dbReference type="AlphaFoldDB" id="A0A081NL13"/>
<keyword evidence="8" id="KW-0449">Lipoprotein</keyword>
<feature type="chain" id="PRO_5001760877" description="Curli production assembly/transport component CsgG" evidence="9">
    <location>
        <begin position="20"/>
        <end position="282"/>
    </location>
</feature>
<keyword evidence="4" id="KW-1003">Cell membrane</keyword>
<protein>
    <recommendedName>
        <fullName evidence="3">Curli production assembly/transport component CsgG</fullName>
    </recommendedName>
</protein>
<evidence type="ECO:0000313" key="11">
    <source>
        <dbReference type="Proteomes" id="UP000028073"/>
    </source>
</evidence>
<dbReference type="RefSeq" id="WP_034832791.1">
    <property type="nucleotide sequence ID" value="NZ_JOKH01000001.1"/>
</dbReference>
<evidence type="ECO:0000256" key="4">
    <source>
        <dbReference type="ARBA" id="ARBA00022475"/>
    </source>
</evidence>
<keyword evidence="11" id="KW-1185">Reference proteome</keyword>
<keyword evidence="7" id="KW-0564">Palmitate</keyword>
<evidence type="ECO:0000256" key="1">
    <source>
        <dbReference type="ARBA" id="ARBA00003989"/>
    </source>
</evidence>
<evidence type="ECO:0000313" key="10">
    <source>
        <dbReference type="EMBL" id="KEQ19136.1"/>
    </source>
</evidence>
<feature type="signal peptide" evidence="9">
    <location>
        <begin position="1"/>
        <end position="19"/>
    </location>
</feature>
<keyword evidence="5 9" id="KW-0732">Signal</keyword>
<name>A0A081NL13_9GAMM</name>
<keyword evidence="6" id="KW-0472">Membrane</keyword>
<accession>A0A081NL13</accession>
<evidence type="ECO:0000256" key="5">
    <source>
        <dbReference type="ARBA" id="ARBA00022729"/>
    </source>
</evidence>
<sequence>MQKVVFVLVILLISGCAGNPITGKFPSSEEAPTLMPRSVTYQDLSSLPEPAGKIITSVYAFQDQTGQYRPAPSSNFSTAVTQGATAMLNTALKDSGWFIPLEREGLQNLLTERKIIRAASKGQDSSQSLPPLASASVLLEGGIIAYESNVRTGGAGARYFGIGSSGKYRQDQVTVNLRAVDIYTGQILHSVNVTKTILSHEIQAGVYQFIEYKRLLEAEGGYTNNEPVQLCVMSAIESAVLHLIAQGIQANSWQLKNPQELNNPVLSPYLNATPPSSLSAIE</sequence>
<dbReference type="STRING" id="1137799.GZ78_03785"/>
<reference evidence="10 11" key="1">
    <citation type="submission" date="2014-06" db="EMBL/GenBank/DDBJ databases">
        <title>Whole Genome Sequences of Three Symbiotic Endozoicomonas Bacteria.</title>
        <authorList>
            <person name="Neave M.J."/>
            <person name="Apprill A."/>
            <person name="Voolstra C.R."/>
        </authorList>
    </citation>
    <scope>NUCLEOTIDE SEQUENCE [LARGE SCALE GENOMIC DNA]</scope>
    <source>
        <strain evidence="10 11">DSM 25634</strain>
    </source>
</reference>
<dbReference type="eggNOG" id="COG1462">
    <property type="taxonomic scope" value="Bacteria"/>
</dbReference>
<organism evidence="10 11">
    <name type="scientific">Endozoicomonas numazuensis</name>
    <dbReference type="NCBI Taxonomy" id="1137799"/>
    <lineage>
        <taxon>Bacteria</taxon>
        <taxon>Pseudomonadati</taxon>
        <taxon>Pseudomonadota</taxon>
        <taxon>Gammaproteobacteria</taxon>
        <taxon>Oceanospirillales</taxon>
        <taxon>Endozoicomonadaceae</taxon>
        <taxon>Endozoicomonas</taxon>
    </lineage>
</organism>